<comment type="caution">
    <text evidence="2">The sequence shown here is derived from an EMBL/GenBank/DDBJ whole genome shotgun (WGS) entry which is preliminary data.</text>
</comment>
<reference evidence="2 3" key="1">
    <citation type="submission" date="2019-12" db="EMBL/GenBank/DDBJ databases">
        <title>Enteriobacteria Tanzani isolates_8377-8380.</title>
        <authorList>
            <person name="Subbiah M."/>
            <person name="Call D."/>
        </authorList>
    </citation>
    <scope>NUCLEOTIDE SEQUENCE [LARGE SCALE GENOMIC DNA]</scope>
    <source>
        <strain evidence="2 3">8378wB3</strain>
    </source>
</reference>
<protein>
    <submittedName>
        <fullName evidence="2">Terminase</fullName>
    </submittedName>
</protein>
<feature type="compositionally biased region" description="Basic and acidic residues" evidence="1">
    <location>
        <begin position="1"/>
        <end position="13"/>
    </location>
</feature>
<evidence type="ECO:0000313" key="2">
    <source>
        <dbReference type="EMBL" id="MWU34404.1"/>
    </source>
</evidence>
<evidence type="ECO:0000256" key="1">
    <source>
        <dbReference type="SAM" id="MobiDB-lite"/>
    </source>
</evidence>
<accession>A0AAW9XEE2</accession>
<dbReference type="AlphaFoldDB" id="A0AAW9XEE2"/>
<organism evidence="2 3">
    <name type="scientific">Escherichia coli</name>
    <dbReference type="NCBI Taxonomy" id="562"/>
    <lineage>
        <taxon>Bacteria</taxon>
        <taxon>Pseudomonadati</taxon>
        <taxon>Pseudomonadota</taxon>
        <taxon>Gammaproteobacteria</taxon>
        <taxon>Enterobacterales</taxon>
        <taxon>Enterobacteriaceae</taxon>
        <taxon>Escherichia</taxon>
    </lineage>
</organism>
<dbReference type="Proteomes" id="UP000441160">
    <property type="component" value="Unassembled WGS sequence"/>
</dbReference>
<sequence>ERLERELKPKPEPQPKAATRAPRKIRSVTPAKRGRPKKKAS</sequence>
<dbReference type="EMBL" id="WTRX01000330">
    <property type="protein sequence ID" value="MWU34404.1"/>
    <property type="molecule type" value="Genomic_DNA"/>
</dbReference>
<feature type="non-terminal residue" evidence="2">
    <location>
        <position position="1"/>
    </location>
</feature>
<gene>
    <name evidence="2" type="ORF">GP944_27815</name>
</gene>
<name>A0AAW9XEE2_ECOLX</name>
<feature type="region of interest" description="Disordered" evidence="1">
    <location>
        <begin position="1"/>
        <end position="41"/>
    </location>
</feature>
<proteinExistence type="predicted"/>
<feature type="compositionally biased region" description="Basic residues" evidence="1">
    <location>
        <begin position="21"/>
        <end position="41"/>
    </location>
</feature>
<evidence type="ECO:0000313" key="3">
    <source>
        <dbReference type="Proteomes" id="UP000441160"/>
    </source>
</evidence>